<dbReference type="InterPro" id="IPR001965">
    <property type="entry name" value="Znf_PHD"/>
</dbReference>
<dbReference type="GeneTree" id="ENSGT00940000154897"/>
<dbReference type="PANTHER" id="PTHR46453">
    <property type="entry name" value="PROTEIN KINASE C-BINDING PROTEIN 1"/>
    <property type="match status" value="1"/>
</dbReference>
<dbReference type="PANTHER" id="PTHR46453:SF3">
    <property type="entry name" value="MYND-TYPE ZINC FINGER-CONTAINING CHROMATIN READER ZMYND8"/>
    <property type="match status" value="1"/>
</dbReference>
<dbReference type="GO" id="GO:0005737">
    <property type="term" value="C:cytoplasm"/>
    <property type="evidence" value="ECO:0007669"/>
    <property type="project" value="TreeGrafter"/>
</dbReference>
<dbReference type="Gene3D" id="3.30.40.10">
    <property type="entry name" value="Zinc/RING finger domain, C3HC4 (zinc finger)"/>
    <property type="match status" value="1"/>
</dbReference>
<dbReference type="Proteomes" id="UP000694415">
    <property type="component" value="Unplaced"/>
</dbReference>
<dbReference type="Gene3D" id="1.20.920.10">
    <property type="entry name" value="Bromodomain-like"/>
    <property type="match status" value="1"/>
</dbReference>
<dbReference type="GO" id="GO:0008270">
    <property type="term" value="F:zinc ion binding"/>
    <property type="evidence" value="ECO:0007669"/>
    <property type="project" value="UniProtKB-KW"/>
</dbReference>
<keyword evidence="1" id="KW-0479">Metal-binding</keyword>
<dbReference type="SMART" id="SM00249">
    <property type="entry name" value="PHD"/>
    <property type="match status" value="1"/>
</dbReference>
<feature type="region of interest" description="Disordered" evidence="6">
    <location>
        <begin position="1"/>
        <end position="80"/>
    </location>
</feature>
<reference evidence="8" key="1">
    <citation type="submission" date="2025-08" db="UniProtKB">
        <authorList>
            <consortium name="Ensembl"/>
        </authorList>
    </citation>
    <scope>IDENTIFICATION</scope>
</reference>
<reference evidence="8" key="2">
    <citation type="submission" date="2025-09" db="UniProtKB">
        <authorList>
            <consortium name="Ensembl"/>
        </authorList>
    </citation>
    <scope>IDENTIFICATION</scope>
</reference>
<evidence type="ECO:0000256" key="3">
    <source>
        <dbReference type="ARBA" id="ARBA00022833"/>
    </source>
</evidence>
<dbReference type="InterPro" id="IPR013083">
    <property type="entry name" value="Znf_RING/FYVE/PHD"/>
</dbReference>
<dbReference type="InterPro" id="IPR001487">
    <property type="entry name" value="Bromodomain"/>
</dbReference>
<dbReference type="SUPFAM" id="SSF47370">
    <property type="entry name" value="Bromodomain"/>
    <property type="match status" value="1"/>
</dbReference>
<evidence type="ECO:0000256" key="4">
    <source>
        <dbReference type="ARBA" id="ARBA00023117"/>
    </source>
</evidence>
<sequence>DHPQNYQNSNEEIKTEQEVVEGMDISTHSKDPVSTEKTAPKRKFHSLPHSSNGYSLQGSSTSPIKKKKTPGLLNSSNKEHSELRHGPFYCMKQPLPIDPVDVILQARWNDFYSWICHQEGQVLCCDLCLRVYHTKCLRLTSEPEGDWVCPEYEKTAVAESIETQSKAMTMLTIGQLSYLLKFAIQKMKQPGMDAFQKSVPLKQHPDYAEYIFHPMDLCISETNAKTKMFSYTEAFLADAKWTLHNCIINNGRNHKLMQIAKVVFKICEQEMNEIEVCPECYLEACPKMRQLVL</sequence>
<dbReference type="SUPFAM" id="SSF57903">
    <property type="entry name" value="FYVE/PHD zinc finger"/>
    <property type="match status" value="1"/>
</dbReference>
<feature type="compositionally biased region" description="Polar residues" evidence="6">
    <location>
        <begin position="48"/>
        <end position="63"/>
    </location>
</feature>
<keyword evidence="9" id="KW-1185">Reference proteome</keyword>
<keyword evidence="4 5" id="KW-0103">Bromodomain</keyword>
<dbReference type="CDD" id="cd15538">
    <property type="entry name" value="PHD_PRKCBP1"/>
    <property type="match status" value="1"/>
</dbReference>
<dbReference type="InterPro" id="IPR011011">
    <property type="entry name" value="Znf_FYVE_PHD"/>
</dbReference>
<name>A0A8C6I346_MUSSI</name>
<dbReference type="GO" id="GO:0003714">
    <property type="term" value="F:transcription corepressor activity"/>
    <property type="evidence" value="ECO:0007669"/>
    <property type="project" value="TreeGrafter"/>
</dbReference>
<evidence type="ECO:0000256" key="5">
    <source>
        <dbReference type="PROSITE-ProRule" id="PRU00035"/>
    </source>
</evidence>
<dbReference type="SMART" id="SM00297">
    <property type="entry name" value="BROMO"/>
    <property type="match status" value="1"/>
</dbReference>
<evidence type="ECO:0000313" key="9">
    <source>
        <dbReference type="Proteomes" id="UP000694415"/>
    </source>
</evidence>
<dbReference type="InterPro" id="IPR044075">
    <property type="entry name" value="PRKCBP1_PHD"/>
</dbReference>
<proteinExistence type="predicted"/>
<accession>A0A8C6I346</accession>
<dbReference type="AlphaFoldDB" id="A0A8C6I346"/>
<dbReference type="InterPro" id="IPR019787">
    <property type="entry name" value="Znf_PHD-finger"/>
</dbReference>
<feature type="domain" description="Bromo" evidence="7">
    <location>
        <begin position="187"/>
        <end position="257"/>
    </location>
</feature>
<dbReference type="GO" id="GO:0005634">
    <property type="term" value="C:nucleus"/>
    <property type="evidence" value="ECO:0007669"/>
    <property type="project" value="TreeGrafter"/>
</dbReference>
<dbReference type="PROSITE" id="PS50014">
    <property type="entry name" value="BROMODOMAIN_2"/>
    <property type="match status" value="1"/>
</dbReference>
<keyword evidence="3" id="KW-0862">Zinc</keyword>
<evidence type="ECO:0000259" key="7">
    <source>
        <dbReference type="PROSITE" id="PS50014"/>
    </source>
</evidence>
<protein>
    <recommendedName>
        <fullName evidence="7">Bromo domain-containing protein</fullName>
    </recommendedName>
</protein>
<evidence type="ECO:0000256" key="1">
    <source>
        <dbReference type="ARBA" id="ARBA00022723"/>
    </source>
</evidence>
<dbReference type="Pfam" id="PF00439">
    <property type="entry name" value="Bromodomain"/>
    <property type="match status" value="1"/>
</dbReference>
<dbReference type="Pfam" id="PF00628">
    <property type="entry name" value="PHD"/>
    <property type="match status" value="1"/>
</dbReference>
<feature type="compositionally biased region" description="Polar residues" evidence="6">
    <location>
        <begin position="1"/>
        <end position="10"/>
    </location>
</feature>
<organism evidence="8 9">
    <name type="scientific">Mus spicilegus</name>
    <name type="common">Mound-building mouse</name>
    <dbReference type="NCBI Taxonomy" id="10103"/>
    <lineage>
        <taxon>Eukaryota</taxon>
        <taxon>Metazoa</taxon>
        <taxon>Chordata</taxon>
        <taxon>Craniata</taxon>
        <taxon>Vertebrata</taxon>
        <taxon>Euteleostomi</taxon>
        <taxon>Mammalia</taxon>
        <taxon>Eutheria</taxon>
        <taxon>Euarchontoglires</taxon>
        <taxon>Glires</taxon>
        <taxon>Rodentia</taxon>
        <taxon>Myomorpha</taxon>
        <taxon>Muroidea</taxon>
        <taxon>Muridae</taxon>
        <taxon>Murinae</taxon>
        <taxon>Mus</taxon>
        <taxon>Mus</taxon>
    </lineage>
</organism>
<keyword evidence="2" id="KW-0863">Zinc-finger</keyword>
<dbReference type="InterPro" id="IPR036427">
    <property type="entry name" value="Bromodomain-like_sf"/>
</dbReference>
<evidence type="ECO:0000256" key="6">
    <source>
        <dbReference type="SAM" id="MobiDB-lite"/>
    </source>
</evidence>
<evidence type="ECO:0000313" key="8">
    <source>
        <dbReference type="Ensembl" id="ENSMSIP00000030188.1"/>
    </source>
</evidence>
<dbReference type="Ensembl" id="ENSMSIT00000038021.1">
    <property type="protein sequence ID" value="ENSMSIP00000030188.1"/>
    <property type="gene ID" value="ENSMSIG00000025312.1"/>
</dbReference>
<dbReference type="InterPro" id="IPR037967">
    <property type="entry name" value="ZMYND8_Bromo_dom"/>
</dbReference>
<evidence type="ECO:0000256" key="2">
    <source>
        <dbReference type="ARBA" id="ARBA00022771"/>
    </source>
</evidence>
<dbReference type="CDD" id="cd05508">
    <property type="entry name" value="Bromo_RACK7"/>
    <property type="match status" value="1"/>
</dbReference>